<feature type="non-terminal residue" evidence="1">
    <location>
        <position position="89"/>
    </location>
</feature>
<dbReference type="OrthoDB" id="7542570at2759"/>
<proteinExistence type="predicted"/>
<feature type="non-terminal residue" evidence="1">
    <location>
        <position position="1"/>
    </location>
</feature>
<reference evidence="1 2" key="1">
    <citation type="journal article" date="2010" name="Science">
        <title>Genomic comparison of the ants Camponotus floridanus and Harpegnathos saltator.</title>
        <authorList>
            <person name="Bonasio R."/>
            <person name="Zhang G."/>
            <person name="Ye C."/>
            <person name="Mutti N.S."/>
            <person name="Fang X."/>
            <person name="Qin N."/>
            <person name="Donahue G."/>
            <person name="Yang P."/>
            <person name="Li Q."/>
            <person name="Li C."/>
            <person name="Zhang P."/>
            <person name="Huang Z."/>
            <person name="Berger S.L."/>
            <person name="Reinberg D."/>
            <person name="Wang J."/>
            <person name="Liebig J."/>
        </authorList>
    </citation>
    <scope>NUCLEOTIDE SEQUENCE [LARGE SCALE GENOMIC DNA]</scope>
    <source>
        <strain evidence="2">C129</strain>
    </source>
</reference>
<sequence length="89" mass="10535">SLLVRDFLAKVNSVTMPQPPYSPDLAPCDFFLFSKLKRPMKGRRFATIEEIKIASLEELETIPKSAYQKCFEDWKKRWHKCIIFEGDYF</sequence>
<protein>
    <submittedName>
        <fullName evidence="1">Histone-lysine N-methyltransferase SETMAR</fullName>
    </submittedName>
</protein>
<keyword evidence="2" id="KW-1185">Reference proteome</keyword>
<dbReference type="AlphaFoldDB" id="E2AA05"/>
<dbReference type="OMA" id="CKCIISQ"/>
<dbReference type="EMBL" id="GL437990">
    <property type="protein sequence ID" value="EFN69734.1"/>
    <property type="molecule type" value="Genomic_DNA"/>
</dbReference>
<evidence type="ECO:0000313" key="1">
    <source>
        <dbReference type="EMBL" id="EFN69734.1"/>
    </source>
</evidence>
<dbReference type="Gene3D" id="3.30.420.10">
    <property type="entry name" value="Ribonuclease H-like superfamily/Ribonuclease H"/>
    <property type="match status" value="1"/>
</dbReference>
<dbReference type="GO" id="GO:0003676">
    <property type="term" value="F:nucleic acid binding"/>
    <property type="evidence" value="ECO:0007669"/>
    <property type="project" value="InterPro"/>
</dbReference>
<organism evidence="2">
    <name type="scientific">Camponotus floridanus</name>
    <name type="common">Florida carpenter ant</name>
    <dbReference type="NCBI Taxonomy" id="104421"/>
    <lineage>
        <taxon>Eukaryota</taxon>
        <taxon>Metazoa</taxon>
        <taxon>Ecdysozoa</taxon>
        <taxon>Arthropoda</taxon>
        <taxon>Hexapoda</taxon>
        <taxon>Insecta</taxon>
        <taxon>Pterygota</taxon>
        <taxon>Neoptera</taxon>
        <taxon>Endopterygota</taxon>
        <taxon>Hymenoptera</taxon>
        <taxon>Apocrita</taxon>
        <taxon>Aculeata</taxon>
        <taxon>Formicoidea</taxon>
        <taxon>Formicidae</taxon>
        <taxon>Formicinae</taxon>
        <taxon>Camponotus</taxon>
    </lineage>
</organism>
<gene>
    <name evidence="1" type="ORF">EAG_10055</name>
</gene>
<keyword evidence="1" id="KW-0489">Methyltransferase</keyword>
<keyword evidence="1" id="KW-0808">Transferase</keyword>
<dbReference type="GO" id="GO:0032259">
    <property type="term" value="P:methylation"/>
    <property type="evidence" value="ECO:0007669"/>
    <property type="project" value="UniProtKB-KW"/>
</dbReference>
<evidence type="ECO:0000313" key="2">
    <source>
        <dbReference type="Proteomes" id="UP000000311"/>
    </source>
</evidence>
<dbReference type="PANTHER" id="PTHR46060">
    <property type="entry name" value="MARINER MOS1 TRANSPOSASE-LIKE PROTEIN"/>
    <property type="match status" value="1"/>
</dbReference>
<dbReference type="PANTHER" id="PTHR46060:SF1">
    <property type="entry name" value="MARINER MOS1 TRANSPOSASE-LIKE PROTEIN"/>
    <property type="match status" value="1"/>
</dbReference>
<name>E2AA05_CAMFO</name>
<dbReference type="InParanoid" id="E2AA05"/>
<dbReference type="STRING" id="104421.E2AA05"/>
<accession>E2AA05</accession>
<dbReference type="GO" id="GO:0008168">
    <property type="term" value="F:methyltransferase activity"/>
    <property type="evidence" value="ECO:0007669"/>
    <property type="project" value="UniProtKB-KW"/>
</dbReference>
<dbReference type="InterPro" id="IPR036397">
    <property type="entry name" value="RNaseH_sf"/>
</dbReference>
<dbReference type="Proteomes" id="UP000000311">
    <property type="component" value="Unassembled WGS sequence"/>
</dbReference>
<dbReference type="InterPro" id="IPR052709">
    <property type="entry name" value="Transposase-MT_Hybrid"/>
</dbReference>